<evidence type="ECO:0000256" key="2">
    <source>
        <dbReference type="ARBA" id="ARBA00023242"/>
    </source>
</evidence>
<keyword evidence="6" id="KW-1185">Reference proteome</keyword>
<dbReference type="AlphaFoldDB" id="A0A1E3QB98"/>
<feature type="region of interest" description="Disordered" evidence="3">
    <location>
        <begin position="89"/>
        <end position="118"/>
    </location>
</feature>
<feature type="region of interest" description="Disordered" evidence="3">
    <location>
        <begin position="140"/>
        <end position="163"/>
    </location>
</feature>
<dbReference type="Pfam" id="PF03221">
    <property type="entry name" value="HTH_Tnp_Tc5"/>
    <property type="match status" value="1"/>
</dbReference>
<keyword evidence="2" id="KW-0539">Nucleus</keyword>
<dbReference type="Pfam" id="PF04218">
    <property type="entry name" value="CENP-B_N"/>
    <property type="match status" value="1"/>
</dbReference>
<dbReference type="Proteomes" id="UP000094385">
    <property type="component" value="Unassembled WGS sequence"/>
</dbReference>
<dbReference type="SMART" id="SM00674">
    <property type="entry name" value="CENPB"/>
    <property type="match status" value="1"/>
</dbReference>
<dbReference type="InterPro" id="IPR050863">
    <property type="entry name" value="CenT-Element_Derived"/>
</dbReference>
<dbReference type="InterPro" id="IPR009057">
    <property type="entry name" value="Homeodomain-like_sf"/>
</dbReference>
<proteinExistence type="predicted"/>
<dbReference type="InterPro" id="IPR007889">
    <property type="entry name" value="HTH_Psq"/>
</dbReference>
<evidence type="ECO:0000259" key="4">
    <source>
        <dbReference type="PROSITE" id="PS51253"/>
    </source>
</evidence>
<evidence type="ECO:0000256" key="1">
    <source>
        <dbReference type="ARBA" id="ARBA00023125"/>
    </source>
</evidence>
<dbReference type="PROSITE" id="PS51253">
    <property type="entry name" value="HTH_CENPB"/>
    <property type="match status" value="1"/>
</dbReference>
<dbReference type="PANTHER" id="PTHR19303">
    <property type="entry name" value="TRANSPOSON"/>
    <property type="match status" value="1"/>
</dbReference>
<keyword evidence="1" id="KW-0238">DNA-binding</keyword>
<dbReference type="GO" id="GO:0005634">
    <property type="term" value="C:nucleus"/>
    <property type="evidence" value="ECO:0007669"/>
    <property type="project" value="TreeGrafter"/>
</dbReference>
<accession>A0A1E3QB98</accession>
<dbReference type="STRING" id="675824.A0A1E3QB98"/>
<feature type="compositionally biased region" description="Polar residues" evidence="3">
    <location>
        <begin position="89"/>
        <end position="112"/>
    </location>
</feature>
<feature type="compositionally biased region" description="Acidic residues" evidence="3">
    <location>
        <begin position="333"/>
        <end position="344"/>
    </location>
</feature>
<dbReference type="InterPro" id="IPR006600">
    <property type="entry name" value="HTH_CenpB_DNA-bd_dom"/>
</dbReference>
<dbReference type="OrthoDB" id="9909311at2759"/>
<gene>
    <name evidence="5" type="ORF">LIPSTDRAFT_1714</name>
</gene>
<evidence type="ECO:0000313" key="5">
    <source>
        <dbReference type="EMBL" id="ODQ74973.1"/>
    </source>
</evidence>
<dbReference type="Gene3D" id="1.10.10.60">
    <property type="entry name" value="Homeodomain-like"/>
    <property type="match status" value="2"/>
</dbReference>
<organism evidence="5 6">
    <name type="scientific">Lipomyces starkeyi NRRL Y-11557</name>
    <dbReference type="NCBI Taxonomy" id="675824"/>
    <lineage>
        <taxon>Eukaryota</taxon>
        <taxon>Fungi</taxon>
        <taxon>Dikarya</taxon>
        <taxon>Ascomycota</taxon>
        <taxon>Saccharomycotina</taxon>
        <taxon>Lipomycetes</taxon>
        <taxon>Lipomycetales</taxon>
        <taxon>Lipomycetaceae</taxon>
        <taxon>Lipomyces</taxon>
    </lineage>
</organism>
<evidence type="ECO:0000256" key="3">
    <source>
        <dbReference type="SAM" id="MobiDB-lite"/>
    </source>
</evidence>
<sequence>MPPPAHMDDALLLSPLALSAPAAPHGFHQPAISDPYFTSFAANAPMSFQPFSYPSASALARSESESSSSSSTSSSGSFFCGVPASTNFYEPDNLNGQPPSSPTTIVFSSPSQDDGRYTDLPEMPPTPSRIARALSAALPSSSSGMPVQSYPNVAASSARPPRRRTLTHAEKHLIWKHARDHPNDSQKKIGKVFGVERSTVSKICKALNKSMEVRNNSGSRQQIASGNTSSGKFRHIESRLADWIRSLTAEGHVVRDDEIREQALLIAAGTDRRDELVNGFKASATWMEKFKQRHRECFTSTIRSAGSVHTRSRTKADEATTQDFGESDSVKEDLDDDDDDDDEPYSASSASSTSSTMFHLEVLPAQAPTPIIDGYYPVPTTMAEVDLSLQYTPYSTSAASTFSSISPQSSPELLTPISGSFPSLEYQATNAPLLPDISEQCGETYFGMPTADPVYAQGLISPDYFSADTFRTL</sequence>
<dbReference type="EMBL" id="KV454291">
    <property type="protein sequence ID" value="ODQ74973.1"/>
    <property type="molecule type" value="Genomic_DNA"/>
</dbReference>
<dbReference type="GO" id="GO:0003677">
    <property type="term" value="F:DNA binding"/>
    <property type="evidence" value="ECO:0007669"/>
    <property type="project" value="UniProtKB-KW"/>
</dbReference>
<reference evidence="5 6" key="1">
    <citation type="journal article" date="2016" name="Proc. Natl. Acad. Sci. U.S.A.">
        <title>Comparative genomics of biotechnologically important yeasts.</title>
        <authorList>
            <person name="Riley R."/>
            <person name="Haridas S."/>
            <person name="Wolfe K.H."/>
            <person name="Lopes M.R."/>
            <person name="Hittinger C.T."/>
            <person name="Goeker M."/>
            <person name="Salamov A.A."/>
            <person name="Wisecaver J.H."/>
            <person name="Long T.M."/>
            <person name="Calvey C.H."/>
            <person name="Aerts A.L."/>
            <person name="Barry K.W."/>
            <person name="Choi C."/>
            <person name="Clum A."/>
            <person name="Coughlan A.Y."/>
            <person name="Deshpande S."/>
            <person name="Douglass A.P."/>
            <person name="Hanson S.J."/>
            <person name="Klenk H.-P."/>
            <person name="LaButti K.M."/>
            <person name="Lapidus A."/>
            <person name="Lindquist E.A."/>
            <person name="Lipzen A.M."/>
            <person name="Meier-Kolthoff J.P."/>
            <person name="Ohm R.A."/>
            <person name="Otillar R.P."/>
            <person name="Pangilinan J.L."/>
            <person name="Peng Y."/>
            <person name="Rokas A."/>
            <person name="Rosa C.A."/>
            <person name="Scheuner C."/>
            <person name="Sibirny A.A."/>
            <person name="Slot J.C."/>
            <person name="Stielow J.B."/>
            <person name="Sun H."/>
            <person name="Kurtzman C.P."/>
            <person name="Blackwell M."/>
            <person name="Grigoriev I.V."/>
            <person name="Jeffries T.W."/>
        </authorList>
    </citation>
    <scope>NUCLEOTIDE SEQUENCE [LARGE SCALE GENOMIC DNA]</scope>
    <source>
        <strain evidence="5 6">NRRL Y-11557</strain>
    </source>
</reference>
<dbReference type="PANTHER" id="PTHR19303:SF70">
    <property type="entry name" value="HTH CENPB-TYPE DOMAIN-CONTAINING PROTEIN"/>
    <property type="match status" value="1"/>
</dbReference>
<feature type="domain" description="HTH CENPB-type" evidence="4">
    <location>
        <begin position="224"/>
        <end position="300"/>
    </location>
</feature>
<feature type="region of interest" description="Disordered" evidence="3">
    <location>
        <begin position="304"/>
        <end position="353"/>
    </location>
</feature>
<name>A0A1E3QB98_LIPST</name>
<evidence type="ECO:0000313" key="6">
    <source>
        <dbReference type="Proteomes" id="UP000094385"/>
    </source>
</evidence>
<dbReference type="SUPFAM" id="SSF46689">
    <property type="entry name" value="Homeodomain-like"/>
    <property type="match status" value="2"/>
</dbReference>
<protein>
    <recommendedName>
        <fullName evidence="4">HTH CENPB-type domain-containing protein</fullName>
    </recommendedName>
</protein>